<reference evidence="2" key="1">
    <citation type="journal article" date="2021" name="J Fungi (Basel)">
        <title>Virulence traits and population genomics of the black yeast Aureobasidium melanogenum.</title>
        <authorList>
            <person name="Cernosa A."/>
            <person name="Sun X."/>
            <person name="Gostincar C."/>
            <person name="Fang C."/>
            <person name="Gunde-Cimerman N."/>
            <person name="Song Z."/>
        </authorList>
    </citation>
    <scope>NUCLEOTIDE SEQUENCE</scope>
    <source>
        <strain evidence="2">EXF-9298</strain>
    </source>
</reference>
<feature type="non-terminal residue" evidence="2">
    <location>
        <position position="175"/>
    </location>
</feature>
<reference evidence="2" key="2">
    <citation type="submission" date="2021-08" db="EMBL/GenBank/DDBJ databases">
        <authorList>
            <person name="Gostincar C."/>
            <person name="Sun X."/>
            <person name="Song Z."/>
            <person name="Gunde-Cimerman N."/>
        </authorList>
    </citation>
    <scope>NUCLEOTIDE SEQUENCE</scope>
    <source>
        <strain evidence="2">EXF-9298</strain>
    </source>
</reference>
<evidence type="ECO:0000313" key="3">
    <source>
        <dbReference type="Proteomes" id="UP000729357"/>
    </source>
</evidence>
<sequence length="175" mass="19391">MCFVQTPYYHLCGHYGRPAPAPHGRCARAEHLPGACYEPQDIGIKTLETICTNCERVLKIPETHQLNTSNFGPVDCHKFNRLVKLYKQTCDRRVSEASNSSPVTPTAYMPTADDLALRRPSTDSEISITSTAASTLSTEGRPPILAINSPPPVIRNPAWTSIEKWTNQTIHDDDS</sequence>
<dbReference type="EMBL" id="JAHFXS010006116">
    <property type="protein sequence ID" value="KAG9934977.1"/>
    <property type="molecule type" value="Genomic_DNA"/>
</dbReference>
<evidence type="ECO:0000313" key="2">
    <source>
        <dbReference type="EMBL" id="KAG9934977.1"/>
    </source>
</evidence>
<feature type="region of interest" description="Disordered" evidence="1">
    <location>
        <begin position="131"/>
        <end position="151"/>
    </location>
</feature>
<gene>
    <name evidence="2" type="ORF">KCU98_g20017</name>
</gene>
<dbReference type="AlphaFoldDB" id="A0A9P8F5A4"/>
<dbReference type="Proteomes" id="UP000729357">
    <property type="component" value="Unassembled WGS sequence"/>
</dbReference>
<proteinExistence type="predicted"/>
<name>A0A9P8F5A4_AURME</name>
<comment type="caution">
    <text evidence="2">The sequence shown here is derived from an EMBL/GenBank/DDBJ whole genome shotgun (WGS) entry which is preliminary data.</text>
</comment>
<protein>
    <submittedName>
        <fullName evidence="2">Uncharacterized protein</fullName>
    </submittedName>
</protein>
<organism evidence="2 3">
    <name type="scientific">Aureobasidium melanogenum</name>
    <name type="common">Aureobasidium pullulans var. melanogenum</name>
    <dbReference type="NCBI Taxonomy" id="46634"/>
    <lineage>
        <taxon>Eukaryota</taxon>
        <taxon>Fungi</taxon>
        <taxon>Dikarya</taxon>
        <taxon>Ascomycota</taxon>
        <taxon>Pezizomycotina</taxon>
        <taxon>Dothideomycetes</taxon>
        <taxon>Dothideomycetidae</taxon>
        <taxon>Dothideales</taxon>
        <taxon>Saccotheciaceae</taxon>
        <taxon>Aureobasidium</taxon>
    </lineage>
</organism>
<keyword evidence="3" id="KW-1185">Reference proteome</keyword>
<accession>A0A9P8F5A4</accession>
<evidence type="ECO:0000256" key="1">
    <source>
        <dbReference type="SAM" id="MobiDB-lite"/>
    </source>
</evidence>